<dbReference type="AlphaFoldDB" id="A0A1H6ZVU1"/>
<dbReference type="GO" id="GO:0016209">
    <property type="term" value="F:antioxidant activity"/>
    <property type="evidence" value="ECO:0007669"/>
    <property type="project" value="InterPro"/>
</dbReference>
<keyword evidence="2" id="KW-0413">Isomerase</keyword>
<organism evidence="2 3">
    <name type="scientific">Deinococcus reticulitermitis</name>
    <dbReference type="NCBI Taxonomy" id="856736"/>
    <lineage>
        <taxon>Bacteria</taxon>
        <taxon>Thermotogati</taxon>
        <taxon>Deinococcota</taxon>
        <taxon>Deinococci</taxon>
        <taxon>Deinococcales</taxon>
        <taxon>Deinococcaceae</taxon>
        <taxon>Deinococcus</taxon>
    </lineage>
</organism>
<dbReference type="OrthoDB" id="63842at2"/>
<dbReference type="STRING" id="856736.SAMN04488058_1106"/>
<evidence type="ECO:0000313" key="3">
    <source>
        <dbReference type="Proteomes" id="UP000199223"/>
    </source>
</evidence>
<dbReference type="EMBL" id="FNZA01000010">
    <property type="protein sequence ID" value="SEJ52915.1"/>
    <property type="molecule type" value="Genomic_DNA"/>
</dbReference>
<dbReference type="InterPro" id="IPR017937">
    <property type="entry name" value="Thioredoxin_CS"/>
</dbReference>
<dbReference type="Pfam" id="PF00578">
    <property type="entry name" value="AhpC-TSA"/>
    <property type="match status" value="1"/>
</dbReference>
<dbReference type="GO" id="GO:0016853">
    <property type="term" value="F:isomerase activity"/>
    <property type="evidence" value="ECO:0007669"/>
    <property type="project" value="UniProtKB-KW"/>
</dbReference>
<dbReference type="SUPFAM" id="SSF52833">
    <property type="entry name" value="Thioredoxin-like"/>
    <property type="match status" value="1"/>
</dbReference>
<dbReference type="InterPro" id="IPR013766">
    <property type="entry name" value="Thioredoxin_domain"/>
</dbReference>
<reference evidence="3" key="1">
    <citation type="submission" date="2016-10" db="EMBL/GenBank/DDBJ databases">
        <authorList>
            <person name="Varghese N."/>
            <person name="Submissions S."/>
        </authorList>
    </citation>
    <scope>NUCLEOTIDE SEQUENCE [LARGE SCALE GENOMIC DNA]</scope>
    <source>
        <strain evidence="3">CGMCC 1.10218</strain>
    </source>
</reference>
<dbReference type="InterPro" id="IPR036249">
    <property type="entry name" value="Thioredoxin-like_sf"/>
</dbReference>
<dbReference type="GO" id="GO:0016491">
    <property type="term" value="F:oxidoreductase activity"/>
    <property type="evidence" value="ECO:0007669"/>
    <property type="project" value="InterPro"/>
</dbReference>
<dbReference type="InterPro" id="IPR050553">
    <property type="entry name" value="Thioredoxin_ResA/DsbE_sf"/>
</dbReference>
<feature type="domain" description="Thioredoxin" evidence="1">
    <location>
        <begin position="125"/>
        <end position="256"/>
    </location>
</feature>
<protein>
    <submittedName>
        <fullName evidence="2">Thiol-disulfide isomerase or thioredoxin</fullName>
    </submittedName>
</protein>
<keyword evidence="3" id="KW-1185">Reference proteome</keyword>
<proteinExistence type="predicted"/>
<dbReference type="InterPro" id="IPR000866">
    <property type="entry name" value="AhpC/TSA"/>
</dbReference>
<dbReference type="Proteomes" id="UP000199223">
    <property type="component" value="Unassembled WGS sequence"/>
</dbReference>
<dbReference type="PROSITE" id="PS51352">
    <property type="entry name" value="THIOREDOXIN_2"/>
    <property type="match status" value="1"/>
</dbReference>
<evidence type="ECO:0000313" key="2">
    <source>
        <dbReference type="EMBL" id="SEJ52915.1"/>
    </source>
</evidence>
<evidence type="ECO:0000259" key="1">
    <source>
        <dbReference type="PROSITE" id="PS51352"/>
    </source>
</evidence>
<gene>
    <name evidence="2" type="ORF">SAMN04488058_1106</name>
</gene>
<name>A0A1H6ZVU1_9DEIO</name>
<sequence length="261" mass="26878">MLSPDGLMLGPLSLSWPTLSLLAGLLTWSAVARFPGSGPALGVALVVARVWAAGPGLSAERPLLDNLLDVLDLRRGDWAWGPGLVAGALWLGWPRRPVPAGSARAAALSLLVALLPQALRPVPAQALTVSLPSLAAVSAGGASPAAPVPQPTVLNFWATWCGPCRAELPLLDSAARSGAAVTLINVGEPQNRVQDFLRGEGLALPSRVGGDALAAQLGVRAFPTTVVIGPGGWVLARHLGPLSAAQLRRLLRQTEPPRSTP</sequence>
<dbReference type="CDD" id="cd02966">
    <property type="entry name" value="TlpA_like_family"/>
    <property type="match status" value="1"/>
</dbReference>
<dbReference type="RefSeq" id="WP_092264721.1">
    <property type="nucleotide sequence ID" value="NZ_FNZA01000010.1"/>
</dbReference>
<accession>A0A1H6ZVU1</accession>
<dbReference type="PANTHER" id="PTHR42852:SF13">
    <property type="entry name" value="PROTEIN DIPZ"/>
    <property type="match status" value="1"/>
</dbReference>
<dbReference type="PROSITE" id="PS00194">
    <property type="entry name" value="THIOREDOXIN_1"/>
    <property type="match status" value="1"/>
</dbReference>
<dbReference type="PANTHER" id="PTHR42852">
    <property type="entry name" value="THIOL:DISULFIDE INTERCHANGE PROTEIN DSBE"/>
    <property type="match status" value="1"/>
</dbReference>
<dbReference type="Gene3D" id="3.40.30.10">
    <property type="entry name" value="Glutaredoxin"/>
    <property type="match status" value="1"/>
</dbReference>